<sequence>MEDAIHRRHIPSFGNWEYCDDSPITQYFESASQGGMFRGGCGYAGGYFDRAHLYPPPLPHYYYYGQDAGEDLYSLPPPPLQPPAAISAYPRKQAVREDGSPPPQPRRTRQAKVFDCELAAAQESIRQHRAAKAVDEDLYKIPPELLYRKQRKPVVCDFLSRCLGLNCIV</sequence>
<keyword evidence="3" id="KW-1185">Reference proteome</keyword>
<gene>
    <name evidence="2" type="ORF">SI8410_05006824</name>
</gene>
<evidence type="ECO:0000256" key="1">
    <source>
        <dbReference type="SAM" id="MobiDB-lite"/>
    </source>
</evidence>
<name>A0A7I8KEM7_SPIIN</name>
<reference evidence="2" key="1">
    <citation type="submission" date="2020-02" db="EMBL/GenBank/DDBJ databases">
        <authorList>
            <person name="Scholz U."/>
            <person name="Mascher M."/>
            <person name="Fiebig A."/>
        </authorList>
    </citation>
    <scope>NUCLEOTIDE SEQUENCE</scope>
</reference>
<organism evidence="2 3">
    <name type="scientific">Spirodela intermedia</name>
    <name type="common">Intermediate duckweed</name>
    <dbReference type="NCBI Taxonomy" id="51605"/>
    <lineage>
        <taxon>Eukaryota</taxon>
        <taxon>Viridiplantae</taxon>
        <taxon>Streptophyta</taxon>
        <taxon>Embryophyta</taxon>
        <taxon>Tracheophyta</taxon>
        <taxon>Spermatophyta</taxon>
        <taxon>Magnoliopsida</taxon>
        <taxon>Liliopsida</taxon>
        <taxon>Araceae</taxon>
        <taxon>Lemnoideae</taxon>
        <taxon>Spirodela</taxon>
    </lineage>
</organism>
<evidence type="ECO:0000313" key="2">
    <source>
        <dbReference type="EMBL" id="CAA7396161.1"/>
    </source>
</evidence>
<dbReference type="PANTHER" id="PTHR33699">
    <property type="entry name" value="EXPRESSED PROTEIN"/>
    <property type="match status" value="1"/>
</dbReference>
<accession>A0A7I8KEM7</accession>
<dbReference type="AlphaFoldDB" id="A0A7I8KEM7"/>
<feature type="region of interest" description="Disordered" evidence="1">
    <location>
        <begin position="90"/>
        <end position="109"/>
    </location>
</feature>
<protein>
    <submittedName>
        <fullName evidence="2">Uncharacterized protein</fullName>
    </submittedName>
</protein>
<dbReference type="EMBL" id="LR746268">
    <property type="protein sequence ID" value="CAA7396161.1"/>
    <property type="molecule type" value="Genomic_DNA"/>
</dbReference>
<evidence type="ECO:0000313" key="3">
    <source>
        <dbReference type="Proteomes" id="UP000663760"/>
    </source>
</evidence>
<dbReference type="Proteomes" id="UP000663760">
    <property type="component" value="Chromosome 5"/>
</dbReference>
<proteinExistence type="predicted"/>
<dbReference type="PANTHER" id="PTHR33699:SF3">
    <property type="entry name" value="OS06G0347300 PROTEIN"/>
    <property type="match status" value="1"/>
</dbReference>
<dbReference type="OrthoDB" id="755325at2759"/>